<dbReference type="Gramene" id="KMS64826">
    <property type="protein sequence ID" value="KMS64826"/>
    <property type="gene ID" value="BVRB_042270"/>
</dbReference>
<proteinExistence type="predicted"/>
<gene>
    <name evidence="1" type="ORF">BVRB_042270</name>
</gene>
<name>A0A0J7YMK8_BETVV</name>
<dbReference type="OrthoDB" id="1683831at2759"/>
<sequence>FHLINQEHFTDAGPFVFRGLPAFIETGDVELLQHTSLFMINIVSTMYMHSMFAVQSVMEAFIAVARCMDPTAKVQALRYRLGVVLGGRADSRASALSTLALHEKNVRFMLQAGITQFLLQEGAEWRKREVACTRQMVGRFDGF</sequence>
<accession>A0A0J7YMK8</accession>
<keyword evidence="2" id="KW-1185">Reference proteome</keyword>
<dbReference type="Proteomes" id="UP000035740">
    <property type="component" value="Unassembled WGS sequence"/>
</dbReference>
<protein>
    <submittedName>
        <fullName evidence="1">Uncharacterized protein</fullName>
    </submittedName>
</protein>
<dbReference type="EMBL" id="KQ121348">
    <property type="protein sequence ID" value="KMS64826.1"/>
    <property type="molecule type" value="Genomic_DNA"/>
</dbReference>
<organism evidence="1 2">
    <name type="scientific">Beta vulgaris subsp. vulgaris</name>
    <name type="common">Beet</name>
    <dbReference type="NCBI Taxonomy" id="3555"/>
    <lineage>
        <taxon>Eukaryota</taxon>
        <taxon>Viridiplantae</taxon>
        <taxon>Streptophyta</taxon>
        <taxon>Embryophyta</taxon>
        <taxon>Tracheophyta</taxon>
        <taxon>Spermatophyta</taxon>
        <taxon>Magnoliopsida</taxon>
        <taxon>eudicotyledons</taxon>
        <taxon>Gunneridae</taxon>
        <taxon>Pentapetalae</taxon>
        <taxon>Caryophyllales</taxon>
        <taxon>Chenopodiaceae</taxon>
        <taxon>Betoideae</taxon>
        <taxon>Beta</taxon>
    </lineage>
</organism>
<dbReference type="AlphaFoldDB" id="A0A0J7YMK8"/>
<reference evidence="1 2" key="1">
    <citation type="journal article" date="2014" name="Nature">
        <title>The genome of the recently domesticated crop plant sugar beet (Beta vulgaris).</title>
        <authorList>
            <person name="Dohm J.C."/>
            <person name="Minoche A.E."/>
            <person name="Holtgrawe D."/>
            <person name="Capella-Gutierrez S."/>
            <person name="Zakrzewski F."/>
            <person name="Tafer H."/>
            <person name="Rupp O."/>
            <person name="Sorensen T.R."/>
            <person name="Stracke R."/>
            <person name="Reinhardt R."/>
            <person name="Goesmann A."/>
            <person name="Kraft T."/>
            <person name="Schulz B."/>
            <person name="Stadler P.F."/>
            <person name="Schmidt T."/>
            <person name="Gabaldon T."/>
            <person name="Lehrach H."/>
            <person name="Weisshaar B."/>
            <person name="Himmelbauer H."/>
        </authorList>
    </citation>
    <scope>NUCLEOTIDE SEQUENCE [LARGE SCALE GENOMIC DNA]</scope>
    <source>
        <tissue evidence="1">Taproot</tissue>
    </source>
</reference>
<evidence type="ECO:0000313" key="1">
    <source>
        <dbReference type="EMBL" id="KMS64826.1"/>
    </source>
</evidence>
<evidence type="ECO:0000313" key="2">
    <source>
        <dbReference type="Proteomes" id="UP000035740"/>
    </source>
</evidence>
<feature type="non-terminal residue" evidence="1">
    <location>
        <position position="1"/>
    </location>
</feature>